<comment type="caution">
    <text evidence="7">The sequence shown here is derived from an EMBL/GenBank/DDBJ whole genome shotgun (WGS) entry which is preliminary data.</text>
</comment>
<organism evidence="7 8">
    <name type="scientific">Zophobas morio</name>
    <dbReference type="NCBI Taxonomy" id="2755281"/>
    <lineage>
        <taxon>Eukaryota</taxon>
        <taxon>Metazoa</taxon>
        <taxon>Ecdysozoa</taxon>
        <taxon>Arthropoda</taxon>
        <taxon>Hexapoda</taxon>
        <taxon>Insecta</taxon>
        <taxon>Pterygota</taxon>
        <taxon>Neoptera</taxon>
        <taxon>Endopterygota</taxon>
        <taxon>Coleoptera</taxon>
        <taxon>Polyphaga</taxon>
        <taxon>Cucujiformia</taxon>
        <taxon>Tenebrionidae</taxon>
        <taxon>Zophobas</taxon>
    </lineage>
</organism>
<evidence type="ECO:0000256" key="2">
    <source>
        <dbReference type="ARBA" id="ARBA00004496"/>
    </source>
</evidence>
<dbReference type="GO" id="GO:0005737">
    <property type="term" value="C:cytoplasm"/>
    <property type="evidence" value="ECO:0007669"/>
    <property type="project" value="UniProtKB-SubCell"/>
</dbReference>
<keyword evidence="8" id="KW-1185">Reference proteome</keyword>
<keyword evidence="5" id="KW-0539">Nucleus</keyword>
<feature type="region of interest" description="Disordered" evidence="6">
    <location>
        <begin position="1"/>
        <end position="61"/>
    </location>
</feature>
<sequence>MGDIEAQVSENISEPNTACNIPKSSIDVLKESKPSENIAISEPQDKLHDSSTTDTAVAPSTINETMQTAILKTACESESEKINNNLVDELKNNKTATDDLKSTTDSCKQNEKVSLKNRSDIFSLNENKNLAPTIFSVGGAPSKTIHSSFNSYSNRTSSNDTIGSISKQTQFRNPLTGIGVSSNDEFKNKPTKRRDGNPLLGVGYKDDNEFFGTTTTQRIPPGGYSKGLW</sequence>
<accession>A0AA38J5T1</accession>
<feature type="compositionally biased region" description="Polar residues" evidence="6">
    <location>
        <begin position="8"/>
        <end position="23"/>
    </location>
</feature>
<evidence type="ECO:0000313" key="7">
    <source>
        <dbReference type="EMBL" id="KAJ3666281.1"/>
    </source>
</evidence>
<keyword evidence="4" id="KW-0597">Phosphoprotein</keyword>
<protein>
    <recommendedName>
        <fullName evidence="9">Microtubule-associated protein Jupiter</fullName>
    </recommendedName>
</protein>
<evidence type="ECO:0000256" key="5">
    <source>
        <dbReference type="ARBA" id="ARBA00023242"/>
    </source>
</evidence>
<evidence type="ECO:0000256" key="3">
    <source>
        <dbReference type="ARBA" id="ARBA00022490"/>
    </source>
</evidence>
<dbReference type="AlphaFoldDB" id="A0AA38J5T1"/>
<evidence type="ECO:0008006" key="9">
    <source>
        <dbReference type="Google" id="ProtNLM"/>
    </source>
</evidence>
<dbReference type="Proteomes" id="UP001168821">
    <property type="component" value="Unassembled WGS sequence"/>
</dbReference>
<feature type="compositionally biased region" description="Polar residues" evidence="6">
    <location>
        <begin position="52"/>
        <end position="61"/>
    </location>
</feature>
<proteinExistence type="predicted"/>
<name>A0AA38J5T1_9CUCU</name>
<reference evidence="7" key="1">
    <citation type="journal article" date="2023" name="G3 (Bethesda)">
        <title>Whole genome assemblies of Zophobas morio and Tenebrio molitor.</title>
        <authorList>
            <person name="Kaur S."/>
            <person name="Stinson S.A."/>
            <person name="diCenzo G.C."/>
        </authorList>
    </citation>
    <scope>NUCLEOTIDE SEQUENCE</scope>
    <source>
        <strain evidence="7">QUZm001</strain>
    </source>
</reference>
<evidence type="ECO:0000256" key="6">
    <source>
        <dbReference type="SAM" id="MobiDB-lite"/>
    </source>
</evidence>
<evidence type="ECO:0000256" key="1">
    <source>
        <dbReference type="ARBA" id="ARBA00004123"/>
    </source>
</evidence>
<gene>
    <name evidence="7" type="ORF">Zmor_001734</name>
</gene>
<evidence type="ECO:0000313" key="8">
    <source>
        <dbReference type="Proteomes" id="UP001168821"/>
    </source>
</evidence>
<dbReference type="InterPro" id="IPR033335">
    <property type="entry name" value="JUPITER"/>
</dbReference>
<keyword evidence="3" id="KW-0963">Cytoplasm</keyword>
<dbReference type="EMBL" id="JALNTZ010000001">
    <property type="protein sequence ID" value="KAJ3666281.1"/>
    <property type="molecule type" value="Genomic_DNA"/>
</dbReference>
<comment type="subcellular location">
    <subcellularLocation>
        <location evidence="2">Cytoplasm</location>
    </subcellularLocation>
    <subcellularLocation>
        <location evidence="1">Nucleus</location>
    </subcellularLocation>
</comment>
<evidence type="ECO:0000256" key="4">
    <source>
        <dbReference type="ARBA" id="ARBA00022553"/>
    </source>
</evidence>
<dbReference type="GO" id="GO:0005634">
    <property type="term" value="C:nucleus"/>
    <property type="evidence" value="ECO:0007669"/>
    <property type="project" value="UniProtKB-SubCell"/>
</dbReference>
<dbReference type="Pfam" id="PF17054">
    <property type="entry name" value="JUPITER"/>
    <property type="match status" value="1"/>
</dbReference>